<feature type="signal peptide" evidence="15">
    <location>
        <begin position="1"/>
        <end position="31"/>
    </location>
</feature>
<dbReference type="AlphaFoldDB" id="A0A9W7BU73"/>
<feature type="domain" description="Fungal lipase-type" evidence="16">
    <location>
        <begin position="234"/>
        <end position="366"/>
    </location>
</feature>
<evidence type="ECO:0000313" key="18">
    <source>
        <dbReference type="Proteomes" id="UP001165160"/>
    </source>
</evidence>
<dbReference type="PANTHER" id="PTHR45792:SF7">
    <property type="entry name" value="PUTATIVE (AFU_ORTHOLOGUE AFUA_6G02710)-RELATED"/>
    <property type="match status" value="1"/>
</dbReference>
<dbReference type="Proteomes" id="UP001165160">
    <property type="component" value="Unassembled WGS sequence"/>
</dbReference>
<keyword evidence="3" id="KW-1003">Cell membrane</keyword>
<dbReference type="GO" id="GO:0005886">
    <property type="term" value="C:plasma membrane"/>
    <property type="evidence" value="ECO:0007669"/>
    <property type="project" value="UniProtKB-SubCell"/>
</dbReference>
<comment type="subcellular location">
    <subcellularLocation>
        <location evidence="2">Cell membrane</location>
        <topology evidence="2">Multi-pass membrane protein</topology>
    </subcellularLocation>
</comment>
<dbReference type="GO" id="GO:0019369">
    <property type="term" value="P:arachidonate metabolic process"/>
    <property type="evidence" value="ECO:0007669"/>
    <property type="project" value="TreeGrafter"/>
</dbReference>
<comment type="catalytic activity">
    <reaction evidence="13">
        <text>a 1,2-diacyl-sn-glycerol + H2O = a 2-acylglycerol + a fatty acid + H(+)</text>
        <dbReference type="Rhea" id="RHEA:33275"/>
        <dbReference type="ChEBI" id="CHEBI:15377"/>
        <dbReference type="ChEBI" id="CHEBI:15378"/>
        <dbReference type="ChEBI" id="CHEBI:17389"/>
        <dbReference type="ChEBI" id="CHEBI:17815"/>
        <dbReference type="ChEBI" id="CHEBI:28868"/>
        <dbReference type="EC" id="3.1.1.116"/>
    </reaction>
    <physiologicalReaction direction="left-to-right" evidence="13">
        <dbReference type="Rhea" id="RHEA:33276"/>
    </physiologicalReaction>
</comment>
<dbReference type="EC" id="3.1.1.116" evidence="14"/>
<evidence type="ECO:0000256" key="15">
    <source>
        <dbReference type="SAM" id="SignalP"/>
    </source>
</evidence>
<evidence type="ECO:0000256" key="6">
    <source>
        <dbReference type="ARBA" id="ARBA00022723"/>
    </source>
</evidence>
<evidence type="ECO:0000313" key="17">
    <source>
        <dbReference type="EMBL" id="GMH97511.1"/>
    </source>
</evidence>
<evidence type="ECO:0000256" key="2">
    <source>
        <dbReference type="ARBA" id="ARBA00004651"/>
    </source>
</evidence>
<evidence type="ECO:0000256" key="5">
    <source>
        <dbReference type="ARBA" id="ARBA00022692"/>
    </source>
</evidence>
<keyword evidence="10" id="KW-1133">Transmembrane helix</keyword>
<reference evidence="18" key="1">
    <citation type="journal article" date="2023" name="Commun. Biol.">
        <title>Genome analysis of Parmales, the sister group of diatoms, reveals the evolutionary specialization of diatoms from phago-mixotrophs to photoautotrophs.</title>
        <authorList>
            <person name="Ban H."/>
            <person name="Sato S."/>
            <person name="Yoshikawa S."/>
            <person name="Yamada K."/>
            <person name="Nakamura Y."/>
            <person name="Ichinomiya M."/>
            <person name="Sato N."/>
            <person name="Blanc-Mathieu R."/>
            <person name="Endo H."/>
            <person name="Kuwata A."/>
            <person name="Ogata H."/>
        </authorList>
    </citation>
    <scope>NUCLEOTIDE SEQUENCE [LARGE SCALE GENOMIC DNA]</scope>
    <source>
        <strain evidence="18">NIES 3699</strain>
    </source>
</reference>
<keyword evidence="7" id="KW-0378">Hydrolase</keyword>
<evidence type="ECO:0000256" key="4">
    <source>
        <dbReference type="ARBA" id="ARBA00022553"/>
    </source>
</evidence>
<evidence type="ECO:0000256" key="11">
    <source>
        <dbReference type="ARBA" id="ARBA00023098"/>
    </source>
</evidence>
<dbReference type="CDD" id="cd00519">
    <property type="entry name" value="Lipase_3"/>
    <property type="match status" value="1"/>
</dbReference>
<dbReference type="Pfam" id="PF01764">
    <property type="entry name" value="Lipase_3"/>
    <property type="match status" value="1"/>
</dbReference>
<keyword evidence="12" id="KW-0472">Membrane</keyword>
<sequence length="460" mass="51110">MGHLAIGYFSAKVSAFCFVLCVILVLCVCSASPRRELATVFADMPPKIVAQNLAFFGSAYNSSRLDATLAKAPRRVVEGVERAVIKVQGLGSEMRNSTRPMQILLIEKLLTPVSDQACSTILTLFSTLSSLNATSLTLPQLSALSSLQPPLPSVAPTEIPPGLKADICHYVLHCSSSYGWMGRLFFKKRLTLTLRKIISLQTSIPPSDIILTRRSSPLTPSFYIALDRFRSEIVICIRGTMSLNDIFTDLTISQSIEGPEEGTGHQGIYTAAERVFNVSEDVVKRLKEEHPDYRLVLTGHSLGAGCAFYLSGMFKGEGYHPRTFCYGVPCVEVEGGRFRKWFDGSGSGIGDVVSVIINGDPFSRLSLGHVKDVVRSCKFIAGKGGAVEDVEWRELRRKMNHRKLYPPGRIIEVDDRANDVVVGEVQKGRYDCIRLGKESFDLRWHLPERYERTLRRWKKG</sequence>
<evidence type="ECO:0000256" key="8">
    <source>
        <dbReference type="ARBA" id="ARBA00022837"/>
    </source>
</evidence>
<name>A0A9W7BU73_9STRA</name>
<gene>
    <name evidence="17" type="ORF">TrVE_jg7234</name>
</gene>
<dbReference type="Gene3D" id="3.40.50.1820">
    <property type="entry name" value="alpha/beta hydrolase"/>
    <property type="match status" value="1"/>
</dbReference>
<keyword evidence="15" id="KW-0732">Signal</keyword>
<evidence type="ECO:0000256" key="3">
    <source>
        <dbReference type="ARBA" id="ARBA00022475"/>
    </source>
</evidence>
<keyword evidence="18" id="KW-1185">Reference proteome</keyword>
<keyword evidence="4" id="KW-0597">Phosphoprotein</keyword>
<evidence type="ECO:0000259" key="16">
    <source>
        <dbReference type="Pfam" id="PF01764"/>
    </source>
</evidence>
<comment type="cofactor">
    <cofactor evidence="1">
        <name>Ca(2+)</name>
        <dbReference type="ChEBI" id="CHEBI:29108"/>
    </cofactor>
</comment>
<feature type="chain" id="PRO_5040973443" description="sn-1-specific diacylglycerol lipase" evidence="15">
    <location>
        <begin position="32"/>
        <end position="460"/>
    </location>
</feature>
<dbReference type="InterPro" id="IPR002921">
    <property type="entry name" value="Fungal_lipase-type"/>
</dbReference>
<keyword evidence="5" id="KW-0812">Transmembrane</keyword>
<evidence type="ECO:0000256" key="1">
    <source>
        <dbReference type="ARBA" id="ARBA00001913"/>
    </source>
</evidence>
<protein>
    <recommendedName>
        <fullName evidence="14">sn-1-specific diacylglycerol lipase</fullName>
        <ecNumber evidence="14">3.1.1.116</ecNumber>
    </recommendedName>
</protein>
<dbReference type="SUPFAM" id="SSF53474">
    <property type="entry name" value="alpha/beta-Hydrolases"/>
    <property type="match status" value="1"/>
</dbReference>
<dbReference type="InterPro" id="IPR029058">
    <property type="entry name" value="AB_hydrolase_fold"/>
</dbReference>
<dbReference type="PANTHER" id="PTHR45792">
    <property type="entry name" value="DIACYLGLYCEROL LIPASE HOMOLOG-RELATED"/>
    <property type="match status" value="1"/>
</dbReference>
<proteinExistence type="predicted"/>
<comment type="caution">
    <text evidence="17">The sequence shown here is derived from an EMBL/GenBank/DDBJ whole genome shotgun (WGS) entry which is preliminary data.</text>
</comment>
<dbReference type="InterPro" id="IPR052214">
    <property type="entry name" value="DAG_Lipase-Related"/>
</dbReference>
<evidence type="ECO:0000256" key="7">
    <source>
        <dbReference type="ARBA" id="ARBA00022801"/>
    </source>
</evidence>
<keyword evidence="11" id="KW-0443">Lipid metabolism</keyword>
<evidence type="ECO:0000256" key="10">
    <source>
        <dbReference type="ARBA" id="ARBA00022989"/>
    </source>
</evidence>
<evidence type="ECO:0000256" key="9">
    <source>
        <dbReference type="ARBA" id="ARBA00022963"/>
    </source>
</evidence>
<dbReference type="EMBL" id="BRXX01000201">
    <property type="protein sequence ID" value="GMH97511.1"/>
    <property type="molecule type" value="Genomic_DNA"/>
</dbReference>
<evidence type="ECO:0000256" key="14">
    <source>
        <dbReference type="ARBA" id="ARBA00026104"/>
    </source>
</evidence>
<dbReference type="GO" id="GO:0046872">
    <property type="term" value="F:metal ion binding"/>
    <property type="evidence" value="ECO:0007669"/>
    <property type="project" value="UniProtKB-KW"/>
</dbReference>
<evidence type="ECO:0000256" key="13">
    <source>
        <dbReference type="ARBA" id="ARBA00024531"/>
    </source>
</evidence>
<dbReference type="GO" id="GO:0046340">
    <property type="term" value="P:diacylglycerol catabolic process"/>
    <property type="evidence" value="ECO:0007669"/>
    <property type="project" value="TreeGrafter"/>
</dbReference>
<keyword evidence="6" id="KW-0479">Metal-binding</keyword>
<dbReference type="GO" id="GO:0016298">
    <property type="term" value="F:lipase activity"/>
    <property type="evidence" value="ECO:0007669"/>
    <property type="project" value="TreeGrafter"/>
</dbReference>
<keyword evidence="8" id="KW-0106">Calcium</keyword>
<organism evidence="17 18">
    <name type="scientific">Triparma verrucosa</name>
    <dbReference type="NCBI Taxonomy" id="1606542"/>
    <lineage>
        <taxon>Eukaryota</taxon>
        <taxon>Sar</taxon>
        <taxon>Stramenopiles</taxon>
        <taxon>Ochrophyta</taxon>
        <taxon>Bolidophyceae</taxon>
        <taxon>Parmales</taxon>
        <taxon>Triparmaceae</taxon>
        <taxon>Triparma</taxon>
    </lineage>
</organism>
<evidence type="ECO:0000256" key="12">
    <source>
        <dbReference type="ARBA" id="ARBA00023136"/>
    </source>
</evidence>
<accession>A0A9W7BU73</accession>
<keyword evidence="9" id="KW-0442">Lipid degradation</keyword>